<evidence type="ECO:0000313" key="1">
    <source>
        <dbReference type="EMBL" id="QEM09119.1"/>
    </source>
</evidence>
<dbReference type="EMBL" id="CP043450">
    <property type="protein sequence ID" value="QEM09119.1"/>
    <property type="molecule type" value="Genomic_DNA"/>
</dbReference>
<evidence type="ECO:0000313" key="2">
    <source>
        <dbReference type="Proteomes" id="UP000251402"/>
    </source>
</evidence>
<reference evidence="1" key="1">
    <citation type="submission" date="2019-08" db="EMBL/GenBank/DDBJ databases">
        <title>Comparative genome analysis confer to the adaptation heavy metal polluted environment.</title>
        <authorList>
            <person name="Li Y."/>
        </authorList>
    </citation>
    <scope>NUCLEOTIDE SEQUENCE [LARGE SCALE GENOMIC DNA]</scope>
    <source>
        <strain evidence="1">P1</strain>
    </source>
</reference>
<accession>A0A5C1HU73</accession>
<dbReference type="Proteomes" id="UP000251402">
    <property type="component" value="Chromosome"/>
</dbReference>
<gene>
    <name evidence="1" type="ORF">DEO27_003500</name>
</gene>
<dbReference type="AlphaFoldDB" id="A0A5C1HU73"/>
<dbReference type="RefSeq" id="WP_112569782.1">
    <property type="nucleotide sequence ID" value="NZ_CP043450.1"/>
</dbReference>
<dbReference type="OrthoDB" id="10003898at2"/>
<name>A0A5C1HU73_9SPHI</name>
<sequence>MKKRNQLFILIALFTLFSCNNDVKNGTSKAKADSNAKAITPAQAPITEKSDVDTSKIKKSSDPLNGINYSFSNDTLCQTLSVKEMSKDKKLEIPEKLEFKLVLHDKQHKYDDKVFEGVAKLTSSEESFSDNSEKDGGAYDAADYDFEATGYRIQIRLDIQGYEACVTSVTTSQPDIVLGGYSTYLKKFPNDGVMRKGECK</sequence>
<dbReference type="PROSITE" id="PS51257">
    <property type="entry name" value="PROKAR_LIPOPROTEIN"/>
    <property type="match status" value="1"/>
</dbReference>
<proteinExistence type="predicted"/>
<protein>
    <recommendedName>
        <fullName evidence="3">Lipoprotein</fullName>
    </recommendedName>
</protein>
<evidence type="ECO:0008006" key="3">
    <source>
        <dbReference type="Google" id="ProtNLM"/>
    </source>
</evidence>
<keyword evidence="2" id="KW-1185">Reference proteome</keyword>
<organism evidence="1 2">
    <name type="scientific">Mucilaginibacter rubeus</name>
    <dbReference type="NCBI Taxonomy" id="2027860"/>
    <lineage>
        <taxon>Bacteria</taxon>
        <taxon>Pseudomonadati</taxon>
        <taxon>Bacteroidota</taxon>
        <taxon>Sphingobacteriia</taxon>
        <taxon>Sphingobacteriales</taxon>
        <taxon>Sphingobacteriaceae</taxon>
        <taxon>Mucilaginibacter</taxon>
    </lineage>
</organism>
<dbReference type="KEGG" id="mrub:DEO27_003500"/>